<dbReference type="STRING" id="1801797.A3G06_01760"/>
<dbReference type="AlphaFoldDB" id="A0A1F6YB10"/>
<comment type="caution">
    <text evidence="2">The sequence shown here is derived from an EMBL/GenBank/DDBJ whole genome shotgun (WGS) entry which is preliminary data.</text>
</comment>
<evidence type="ECO:0000313" key="2">
    <source>
        <dbReference type="EMBL" id="OGJ03546.1"/>
    </source>
</evidence>
<reference evidence="2 3" key="1">
    <citation type="journal article" date="2016" name="Nat. Commun.">
        <title>Thousands of microbial genomes shed light on interconnected biogeochemical processes in an aquifer system.</title>
        <authorList>
            <person name="Anantharaman K."/>
            <person name="Brown C.T."/>
            <person name="Hug L.A."/>
            <person name="Sharon I."/>
            <person name="Castelle C.J."/>
            <person name="Probst A.J."/>
            <person name="Thomas B.C."/>
            <person name="Singh A."/>
            <person name="Wilkins M.J."/>
            <person name="Karaoz U."/>
            <person name="Brodie E.L."/>
            <person name="Williams K.H."/>
            <person name="Hubbard S.S."/>
            <person name="Banfield J.F."/>
        </authorList>
    </citation>
    <scope>NUCLEOTIDE SEQUENCE [LARGE SCALE GENOMIC DNA]</scope>
</reference>
<organism evidence="2 3">
    <name type="scientific">Candidatus Nomurabacteria bacterium RIFCSPLOWO2_12_FULL_46_14</name>
    <dbReference type="NCBI Taxonomy" id="1801797"/>
    <lineage>
        <taxon>Bacteria</taxon>
        <taxon>Candidatus Nomuraibacteriota</taxon>
    </lineage>
</organism>
<evidence type="ECO:0000259" key="1">
    <source>
        <dbReference type="Pfam" id="PF14478"/>
    </source>
</evidence>
<proteinExistence type="predicted"/>
<name>A0A1F6YB10_9BACT</name>
<gene>
    <name evidence="2" type="ORF">A3G06_01760</name>
</gene>
<accession>A0A1F6YB10</accession>
<feature type="domain" description="Transcobalamin-like C-terminal" evidence="1">
    <location>
        <begin position="86"/>
        <end position="159"/>
    </location>
</feature>
<evidence type="ECO:0000313" key="3">
    <source>
        <dbReference type="Proteomes" id="UP000176192"/>
    </source>
</evidence>
<dbReference type="InterPro" id="IPR027954">
    <property type="entry name" value="Transcobalamin-like_C"/>
</dbReference>
<dbReference type="Gene3D" id="2.170.130.30">
    <property type="match status" value="1"/>
</dbReference>
<sequence>MKKYSKNLIFIFLVAVAFLIFTILFGNSEENISLEATGMIVPNALSSVPSQRNGVKELREKIFSSELESATLSAGGSAINLSFPAGATLYEAMSLARDVGSLSFTGKNYPGLGFLVTEIENLHGSGGKYLFYYINGEEASVGVSTQKLKDGDVIEWKLK</sequence>
<dbReference type="Pfam" id="PF14478">
    <property type="entry name" value="DUF4430"/>
    <property type="match status" value="1"/>
</dbReference>
<protein>
    <recommendedName>
        <fullName evidence="1">Transcobalamin-like C-terminal domain-containing protein</fullName>
    </recommendedName>
</protein>
<dbReference type="EMBL" id="MFVV01000017">
    <property type="protein sequence ID" value="OGJ03546.1"/>
    <property type="molecule type" value="Genomic_DNA"/>
</dbReference>
<dbReference type="Proteomes" id="UP000176192">
    <property type="component" value="Unassembled WGS sequence"/>
</dbReference>